<keyword evidence="1" id="KW-0378">Hydrolase</keyword>
<dbReference type="Pfam" id="PF01150">
    <property type="entry name" value="GDA1_CD39"/>
    <property type="match status" value="2"/>
</dbReference>
<dbReference type="Gene3D" id="3.30.420.40">
    <property type="match status" value="1"/>
</dbReference>
<dbReference type="PANTHER" id="PTHR11782:SF83">
    <property type="entry name" value="GUANOSINE-DIPHOSPHATASE"/>
    <property type="match status" value="1"/>
</dbReference>
<dbReference type="Gene3D" id="3.30.420.150">
    <property type="entry name" value="Exopolyphosphatase. Domain 2"/>
    <property type="match status" value="1"/>
</dbReference>
<evidence type="ECO:0000313" key="3">
    <source>
        <dbReference type="EMBL" id="KGP62400.1"/>
    </source>
</evidence>
<dbReference type="OrthoDB" id="5640341at2"/>
<dbReference type="GO" id="GO:0017110">
    <property type="term" value="F:nucleoside diphosphate phosphatase activity"/>
    <property type="evidence" value="ECO:0007669"/>
    <property type="project" value="TreeGrafter"/>
</dbReference>
<sequence length="381" mass="43740">MYRWIVPICISLLFPFSTHAGKSDCINRHCIAVVDAGSSSSRLHIYAYDLDETNTPIEIREIWNRKAVPGLSTIEHEHKSVSAYMENLFSDAPAVLMPVYFYSTAGMRLLPKTHHKDINQMVADWFDRQYYWRLVTARTISGTEEGVFAWLATNYQLNLFKQELQPLVGVMDIGGASVQIIIPILNPSTFKHDHTSTINLYGKQYTVFSHSFLGLGQNEMGHQFFDLKFCFPDEYELPSGRLARGDAYACKDEIAILVNSVHSVSRKIKSILAANPIEKWYVLGGITFMLNDKIFSLDNQYFTNRELISFADENICHQKWTTLEEKYPANYIVFNYCMLPSYLYALMVHGYGLKSYQKINFMPVSKNIDWTIGVVLQHKQS</sequence>
<dbReference type="RefSeq" id="WP_035891147.1">
    <property type="nucleotide sequence ID" value="NZ_JNCF01000072.1"/>
</dbReference>
<reference evidence="3 4" key="1">
    <citation type="submission" date="2014-05" db="EMBL/GenBank/DDBJ databases">
        <authorList>
            <person name="Rizzardi K."/>
            <person name="Winiecka-Krusnell J."/>
            <person name="Ramliden M."/>
            <person name="Alm E."/>
            <person name="Andersson S."/>
            <person name="Byfors S."/>
        </authorList>
    </citation>
    <scope>NUCLEOTIDE SEQUENCE [LARGE SCALE GENOMIC DNA]</scope>
    <source>
        <strain evidence="3 4">LEGN</strain>
    </source>
</reference>
<dbReference type="GO" id="GO:0009134">
    <property type="term" value="P:nucleoside diphosphate catabolic process"/>
    <property type="evidence" value="ECO:0007669"/>
    <property type="project" value="TreeGrafter"/>
</dbReference>
<dbReference type="PROSITE" id="PS01238">
    <property type="entry name" value="GDA1_CD39_NTPASE"/>
    <property type="match status" value="1"/>
</dbReference>
<proteinExistence type="predicted"/>
<dbReference type="PANTHER" id="PTHR11782">
    <property type="entry name" value="ADENOSINE/GUANOSINE DIPHOSPHATASE"/>
    <property type="match status" value="1"/>
</dbReference>
<dbReference type="STRING" id="1498499.EP47_13290"/>
<dbReference type="AlphaFoldDB" id="A0A0A2SMS7"/>
<evidence type="ECO:0000256" key="2">
    <source>
        <dbReference type="SAM" id="SignalP"/>
    </source>
</evidence>
<accession>A0A0A2SMS7</accession>
<keyword evidence="4" id="KW-1185">Reference proteome</keyword>
<feature type="signal peptide" evidence="2">
    <location>
        <begin position="1"/>
        <end position="20"/>
    </location>
</feature>
<keyword evidence="2" id="KW-0732">Signal</keyword>
<comment type="caution">
    <text evidence="3">The sequence shown here is derived from an EMBL/GenBank/DDBJ whole genome shotgun (WGS) entry which is preliminary data.</text>
</comment>
<dbReference type="EMBL" id="JNCF01000072">
    <property type="protein sequence ID" value="KGP62400.1"/>
    <property type="molecule type" value="Genomic_DNA"/>
</dbReference>
<evidence type="ECO:0000256" key="1">
    <source>
        <dbReference type="ARBA" id="ARBA00022801"/>
    </source>
</evidence>
<organism evidence="3 4">
    <name type="scientific">Legionella norrlandica</name>
    <dbReference type="NCBI Taxonomy" id="1498499"/>
    <lineage>
        <taxon>Bacteria</taxon>
        <taxon>Pseudomonadati</taxon>
        <taxon>Pseudomonadota</taxon>
        <taxon>Gammaproteobacteria</taxon>
        <taxon>Legionellales</taxon>
        <taxon>Legionellaceae</taxon>
        <taxon>Legionella</taxon>
    </lineage>
</organism>
<evidence type="ECO:0000313" key="4">
    <source>
        <dbReference type="Proteomes" id="UP000054422"/>
    </source>
</evidence>
<name>A0A0A2SMS7_9GAMM</name>
<protein>
    <submittedName>
        <fullName evidence="3">Multidrug DMT transporter permease</fullName>
    </submittedName>
</protein>
<dbReference type="GO" id="GO:0016020">
    <property type="term" value="C:membrane"/>
    <property type="evidence" value="ECO:0007669"/>
    <property type="project" value="TreeGrafter"/>
</dbReference>
<feature type="chain" id="PRO_5002004719" evidence="2">
    <location>
        <begin position="21"/>
        <end position="381"/>
    </location>
</feature>
<dbReference type="InterPro" id="IPR000407">
    <property type="entry name" value="GDA1_CD39_NTPase"/>
</dbReference>
<dbReference type="Proteomes" id="UP000054422">
    <property type="component" value="Unassembled WGS sequence"/>
</dbReference>
<gene>
    <name evidence="3" type="ORF">EP47_13290</name>
</gene>